<evidence type="ECO:0000313" key="3">
    <source>
        <dbReference type="EMBL" id="KAF6748750.1"/>
    </source>
</evidence>
<keyword evidence="4" id="KW-1185">Reference proteome</keyword>
<name>A0A8H6HLR4_9AGAR</name>
<accession>A0A8H6HLR4</accession>
<comment type="caution">
    <text evidence="3">The sequence shown here is derived from an EMBL/GenBank/DDBJ whole genome shotgun (WGS) entry which is preliminary data.</text>
</comment>
<keyword evidence="1" id="KW-0732">Signal</keyword>
<evidence type="ECO:0000256" key="1">
    <source>
        <dbReference type="SAM" id="SignalP"/>
    </source>
</evidence>
<reference evidence="3 4" key="1">
    <citation type="submission" date="2020-07" db="EMBL/GenBank/DDBJ databases">
        <title>Comparative genomics of pyrophilous fungi reveals a link between fire events and developmental genes.</title>
        <authorList>
            <consortium name="DOE Joint Genome Institute"/>
            <person name="Steindorff A.S."/>
            <person name="Carver A."/>
            <person name="Calhoun S."/>
            <person name="Stillman K."/>
            <person name="Liu H."/>
            <person name="Lipzen A."/>
            <person name="Pangilinan J."/>
            <person name="Labutti K."/>
            <person name="Bruns T.D."/>
            <person name="Grigoriev I.V."/>
        </authorList>
    </citation>
    <scope>NUCLEOTIDE SEQUENCE [LARGE SCALE GENOMIC DNA]</scope>
    <source>
        <strain evidence="3 4">CBS 144469</strain>
    </source>
</reference>
<organism evidence="3 4">
    <name type="scientific">Ephemerocybe angulata</name>
    <dbReference type="NCBI Taxonomy" id="980116"/>
    <lineage>
        <taxon>Eukaryota</taxon>
        <taxon>Fungi</taxon>
        <taxon>Dikarya</taxon>
        <taxon>Basidiomycota</taxon>
        <taxon>Agaricomycotina</taxon>
        <taxon>Agaricomycetes</taxon>
        <taxon>Agaricomycetidae</taxon>
        <taxon>Agaricales</taxon>
        <taxon>Agaricineae</taxon>
        <taxon>Psathyrellaceae</taxon>
        <taxon>Ephemerocybe</taxon>
    </lineage>
</organism>
<feature type="signal peptide" evidence="1">
    <location>
        <begin position="1"/>
        <end position="30"/>
    </location>
</feature>
<dbReference type="EMBL" id="JACGCI010000068">
    <property type="protein sequence ID" value="KAF6748750.1"/>
    <property type="molecule type" value="Genomic_DNA"/>
</dbReference>
<evidence type="ECO:0000313" key="2">
    <source>
        <dbReference type="EMBL" id="KAF6747325.1"/>
    </source>
</evidence>
<dbReference type="EMBL" id="JACGCI010000083">
    <property type="protein sequence ID" value="KAF6747325.1"/>
    <property type="molecule type" value="Genomic_DNA"/>
</dbReference>
<sequence>MDLACTAKLLFCLSLAWLSLTSWCTHTSHAQLIINLFASVYATSIIFLRAGQIVVGSKIYPGEVHQGYNKGRDGLMLVHWAAVQAKNGLDLTPVAKTSAGVQTTVCLTGISKASDAFQSLTGMPENLRQILVKPASPAKLI</sequence>
<feature type="chain" id="PRO_5036430932" evidence="1">
    <location>
        <begin position="31"/>
        <end position="141"/>
    </location>
</feature>
<dbReference type="AlphaFoldDB" id="A0A8H6HLR4"/>
<evidence type="ECO:0000313" key="4">
    <source>
        <dbReference type="Proteomes" id="UP000521943"/>
    </source>
</evidence>
<dbReference type="Proteomes" id="UP000521943">
    <property type="component" value="Unassembled WGS sequence"/>
</dbReference>
<gene>
    <name evidence="3" type="ORF">DFP72DRAFT_853136</name>
    <name evidence="2" type="ORF">DFP72DRAFT_854631</name>
</gene>
<protein>
    <submittedName>
        <fullName evidence="3">Uncharacterized protein</fullName>
    </submittedName>
</protein>
<proteinExistence type="predicted"/>